<gene>
    <name evidence="1" type="ORF">E2C01_051719</name>
</gene>
<organism evidence="1 2">
    <name type="scientific">Portunus trituberculatus</name>
    <name type="common">Swimming crab</name>
    <name type="synonym">Neptunus trituberculatus</name>
    <dbReference type="NCBI Taxonomy" id="210409"/>
    <lineage>
        <taxon>Eukaryota</taxon>
        <taxon>Metazoa</taxon>
        <taxon>Ecdysozoa</taxon>
        <taxon>Arthropoda</taxon>
        <taxon>Crustacea</taxon>
        <taxon>Multicrustacea</taxon>
        <taxon>Malacostraca</taxon>
        <taxon>Eumalacostraca</taxon>
        <taxon>Eucarida</taxon>
        <taxon>Decapoda</taxon>
        <taxon>Pleocyemata</taxon>
        <taxon>Brachyura</taxon>
        <taxon>Eubrachyura</taxon>
        <taxon>Portunoidea</taxon>
        <taxon>Portunidae</taxon>
        <taxon>Portuninae</taxon>
        <taxon>Portunus</taxon>
    </lineage>
</organism>
<reference evidence="1 2" key="1">
    <citation type="submission" date="2019-05" db="EMBL/GenBank/DDBJ databases">
        <title>Another draft genome of Portunus trituberculatus and its Hox gene families provides insights of decapod evolution.</title>
        <authorList>
            <person name="Jeong J.-H."/>
            <person name="Song I."/>
            <person name="Kim S."/>
            <person name="Choi T."/>
            <person name="Kim D."/>
            <person name="Ryu S."/>
            <person name="Kim W."/>
        </authorList>
    </citation>
    <scope>NUCLEOTIDE SEQUENCE [LARGE SCALE GENOMIC DNA]</scope>
    <source>
        <tissue evidence="1">Muscle</tissue>
    </source>
</reference>
<accession>A0A5B7GFN1</accession>
<sequence length="64" mass="6930">MTGAPRVIDGLVRGFLGPSGVPWGVDRVWWVSGGAKARLGCREAVRSVMAAWMKTQGRDAFKNI</sequence>
<dbReference type="Proteomes" id="UP000324222">
    <property type="component" value="Unassembled WGS sequence"/>
</dbReference>
<evidence type="ECO:0000313" key="1">
    <source>
        <dbReference type="EMBL" id="MPC57732.1"/>
    </source>
</evidence>
<proteinExistence type="predicted"/>
<dbReference type="EMBL" id="VSRR010015027">
    <property type="protein sequence ID" value="MPC57732.1"/>
    <property type="molecule type" value="Genomic_DNA"/>
</dbReference>
<name>A0A5B7GFN1_PORTR</name>
<keyword evidence="2" id="KW-1185">Reference proteome</keyword>
<evidence type="ECO:0000313" key="2">
    <source>
        <dbReference type="Proteomes" id="UP000324222"/>
    </source>
</evidence>
<protein>
    <submittedName>
        <fullName evidence="1">Uncharacterized protein</fullName>
    </submittedName>
</protein>
<dbReference type="AlphaFoldDB" id="A0A5B7GFN1"/>
<comment type="caution">
    <text evidence="1">The sequence shown here is derived from an EMBL/GenBank/DDBJ whole genome shotgun (WGS) entry which is preliminary data.</text>
</comment>